<evidence type="ECO:0000256" key="3">
    <source>
        <dbReference type="ARBA" id="ARBA00024344"/>
    </source>
</evidence>
<dbReference type="Gene3D" id="1.20.1260.10">
    <property type="match status" value="1"/>
</dbReference>
<dbReference type="Pfam" id="PF07875">
    <property type="entry name" value="Coat_F"/>
    <property type="match status" value="1"/>
</dbReference>
<dbReference type="GO" id="GO:0030435">
    <property type="term" value="P:sporulation resulting in formation of a cellular spore"/>
    <property type="evidence" value="ECO:0007669"/>
    <property type="project" value="UniProtKB-KW"/>
</dbReference>
<evidence type="ECO:0000313" key="5">
    <source>
        <dbReference type="Proteomes" id="UP000267430"/>
    </source>
</evidence>
<evidence type="ECO:0000256" key="2">
    <source>
        <dbReference type="ARBA" id="ARBA00024325"/>
    </source>
</evidence>
<name>A0A3S0UCV4_9BACI</name>
<keyword evidence="1" id="KW-0749">Sporulation</keyword>
<comment type="caution">
    <text evidence="4">The sequence shown here is derived from an EMBL/GenBank/DDBJ whole genome shotgun (WGS) entry which is preliminary data.</text>
</comment>
<keyword evidence="4" id="KW-0167">Capsid protein</keyword>
<dbReference type="PANTHER" id="PTHR39183">
    <property type="entry name" value="SPORE COAT PROTEIN F-LIKE PROTEIN YHCQ"/>
    <property type="match status" value="1"/>
</dbReference>
<dbReference type="InterPro" id="IPR012851">
    <property type="entry name" value="Spore_coat_CotF-like"/>
</dbReference>
<dbReference type="RefSeq" id="WP_126865097.1">
    <property type="nucleotide sequence ID" value="NZ_JAUSTX010000007.1"/>
</dbReference>
<dbReference type="EMBL" id="RYZZ01000015">
    <property type="protein sequence ID" value="RUQ28673.1"/>
    <property type="molecule type" value="Genomic_DNA"/>
</dbReference>
<dbReference type="PANTHER" id="PTHR39183:SF1">
    <property type="entry name" value="SPORE COAT PROTEIN F-LIKE PROTEIN YHCQ"/>
    <property type="match status" value="1"/>
</dbReference>
<protein>
    <submittedName>
        <fullName evidence="4">Spore coat protein</fullName>
    </submittedName>
</protein>
<sequence length="99" mass="10963">MNEVNQNMTGMGNITDQVIATDLLNSAKSGVKMHSVAATEAATPELRAVLIEHLNNAINFHEQVTNYMVSKGYYHPYNMNEQINVDITNAQTALNLPMQ</sequence>
<accession>A0A3S0UCV4</accession>
<organism evidence="4 5">
    <name type="scientific">Peribacillus cavernae</name>
    <dbReference type="NCBI Taxonomy" id="1674310"/>
    <lineage>
        <taxon>Bacteria</taxon>
        <taxon>Bacillati</taxon>
        <taxon>Bacillota</taxon>
        <taxon>Bacilli</taxon>
        <taxon>Bacillales</taxon>
        <taxon>Bacillaceae</taxon>
        <taxon>Peribacillus</taxon>
    </lineage>
</organism>
<comment type="similarity">
    <text evidence="3">Belongs to the CotF family.</text>
</comment>
<dbReference type="InterPro" id="IPR012347">
    <property type="entry name" value="Ferritin-like"/>
</dbReference>
<reference evidence="4 5" key="1">
    <citation type="submission" date="2018-12" db="EMBL/GenBank/DDBJ databases">
        <title>Bacillus chawlae sp. nov., Bacillus glennii sp. nov., and Bacillus saganii sp. nov. Isolated from the Vehicle Assembly Building at Kennedy Space Center where the Viking Spacecraft were Assembled.</title>
        <authorList>
            <person name="Seuylemezian A."/>
            <person name="Vaishampayan P."/>
        </authorList>
    </citation>
    <scope>NUCLEOTIDE SEQUENCE [LARGE SCALE GENOMIC DNA]</scope>
    <source>
        <strain evidence="4 5">L5</strain>
    </source>
</reference>
<keyword evidence="5" id="KW-1185">Reference proteome</keyword>
<keyword evidence="4" id="KW-0946">Virion</keyword>
<comment type="subcellular location">
    <subcellularLocation>
        <location evidence="2">Spore coat</location>
    </subcellularLocation>
</comment>
<gene>
    <name evidence="4" type="ORF">ELQ35_12230</name>
</gene>
<dbReference type="Proteomes" id="UP000267430">
    <property type="component" value="Unassembled WGS sequence"/>
</dbReference>
<dbReference type="AlphaFoldDB" id="A0A3S0UCV4"/>
<proteinExistence type="inferred from homology"/>
<evidence type="ECO:0000313" key="4">
    <source>
        <dbReference type="EMBL" id="RUQ28673.1"/>
    </source>
</evidence>
<dbReference type="OrthoDB" id="1930261at2"/>
<evidence type="ECO:0000256" key="1">
    <source>
        <dbReference type="ARBA" id="ARBA00022969"/>
    </source>
</evidence>